<keyword evidence="3" id="KW-0804">Transcription</keyword>
<proteinExistence type="predicted"/>
<protein>
    <submittedName>
        <fullName evidence="5">Transcriptional regulator</fullName>
    </submittedName>
</protein>
<dbReference type="Proteomes" id="UP000262621">
    <property type="component" value="Unassembled WGS sequence"/>
</dbReference>
<dbReference type="Pfam" id="PF01638">
    <property type="entry name" value="HxlR"/>
    <property type="match status" value="1"/>
</dbReference>
<dbReference type="PANTHER" id="PTHR33204">
    <property type="entry name" value="TRANSCRIPTIONAL REGULATOR, MARR FAMILY"/>
    <property type="match status" value="1"/>
</dbReference>
<feature type="domain" description="HTH hxlR-type" evidence="4">
    <location>
        <begin position="4"/>
        <end position="99"/>
    </location>
</feature>
<evidence type="ECO:0000313" key="6">
    <source>
        <dbReference type="Proteomes" id="UP000262621"/>
    </source>
</evidence>
<dbReference type="InterPro" id="IPR002577">
    <property type="entry name" value="HTH_HxlR"/>
</dbReference>
<dbReference type="GO" id="GO:0003677">
    <property type="term" value="F:DNA binding"/>
    <property type="evidence" value="ECO:0007669"/>
    <property type="project" value="UniProtKB-KW"/>
</dbReference>
<dbReference type="EMBL" id="QVFU01000124">
    <property type="protein sequence ID" value="RFS39316.1"/>
    <property type="molecule type" value="Genomic_DNA"/>
</dbReference>
<dbReference type="OrthoDB" id="8904061at2"/>
<evidence type="ECO:0000256" key="3">
    <source>
        <dbReference type="ARBA" id="ARBA00023163"/>
    </source>
</evidence>
<name>A0A372FQD8_9ACTN</name>
<evidence type="ECO:0000259" key="4">
    <source>
        <dbReference type="PROSITE" id="PS51118"/>
    </source>
</evidence>
<dbReference type="SUPFAM" id="SSF46785">
    <property type="entry name" value="Winged helix' DNA-binding domain"/>
    <property type="match status" value="1"/>
</dbReference>
<dbReference type="AlphaFoldDB" id="A0A372FQD8"/>
<evidence type="ECO:0000256" key="2">
    <source>
        <dbReference type="ARBA" id="ARBA00023125"/>
    </source>
</evidence>
<organism evidence="5 6">
    <name type="scientific">Micromonospora craniellae</name>
    <dbReference type="NCBI Taxonomy" id="2294034"/>
    <lineage>
        <taxon>Bacteria</taxon>
        <taxon>Bacillati</taxon>
        <taxon>Actinomycetota</taxon>
        <taxon>Actinomycetes</taxon>
        <taxon>Micromonosporales</taxon>
        <taxon>Micromonosporaceae</taxon>
        <taxon>Micromonospora</taxon>
    </lineage>
</organism>
<sequence>MNQKPVQAVLQLFNHRWTLEILAALTSGPQRFNSLQRVTGNINAKTHRDALQRLVKGQLVRPPSDGDGVHYALTTLGERALPALRAFAAGLSHAKPSRPRQRV</sequence>
<accession>A0A372FQD8</accession>
<keyword evidence="6" id="KW-1185">Reference proteome</keyword>
<keyword evidence="2" id="KW-0238">DNA-binding</keyword>
<dbReference type="InterPro" id="IPR036388">
    <property type="entry name" value="WH-like_DNA-bd_sf"/>
</dbReference>
<comment type="caution">
    <text evidence="5">The sequence shown here is derived from an EMBL/GenBank/DDBJ whole genome shotgun (WGS) entry which is preliminary data.</text>
</comment>
<dbReference type="InterPro" id="IPR036390">
    <property type="entry name" value="WH_DNA-bd_sf"/>
</dbReference>
<keyword evidence="1" id="KW-0805">Transcription regulation</keyword>
<evidence type="ECO:0000256" key="1">
    <source>
        <dbReference type="ARBA" id="ARBA00023015"/>
    </source>
</evidence>
<dbReference type="PROSITE" id="PS51118">
    <property type="entry name" value="HTH_HXLR"/>
    <property type="match status" value="1"/>
</dbReference>
<reference evidence="5 6" key="1">
    <citation type="submission" date="2018-08" db="EMBL/GenBank/DDBJ databases">
        <title>Verrucosispora craniellae sp. nov., isolated from a marine sponge in the South China Sea.</title>
        <authorList>
            <person name="Li L."/>
            <person name="Lin H.W."/>
        </authorList>
    </citation>
    <scope>NUCLEOTIDE SEQUENCE [LARGE SCALE GENOMIC DNA]</scope>
    <source>
        <strain evidence="5 6">LHW63014</strain>
    </source>
</reference>
<dbReference type="Gene3D" id="1.10.10.10">
    <property type="entry name" value="Winged helix-like DNA-binding domain superfamily/Winged helix DNA-binding domain"/>
    <property type="match status" value="1"/>
</dbReference>
<gene>
    <name evidence="5" type="ORF">D0Q02_30785</name>
</gene>
<evidence type="ECO:0000313" key="5">
    <source>
        <dbReference type="EMBL" id="RFS39316.1"/>
    </source>
</evidence>
<dbReference type="RefSeq" id="WP_117231382.1">
    <property type="nucleotide sequence ID" value="NZ_CP061725.1"/>
</dbReference>